<sequence>MDTRMNELSRLARDYCELIESAEDNDISWLRRLSSLLPQLHAAVTALGAPPRNANYFNPDLDARFELFATLRRLLGHRDAYWMEFDVAPDEQGMSGSLADDLTDIYCELKHGLHLIEDERAPERAFDDWCCGYQEHWGQHLLDAERHLYELVNRNQL</sequence>
<evidence type="ECO:0000313" key="2">
    <source>
        <dbReference type="Proteomes" id="UP000316649"/>
    </source>
</evidence>
<accession>A0A558DUR3</accession>
<keyword evidence="2" id="KW-1185">Reference proteome</keyword>
<dbReference type="InterPro" id="IPR038312">
    <property type="entry name" value="DUF5063_sf"/>
</dbReference>
<dbReference type="AlphaFoldDB" id="A0A558DUR3"/>
<dbReference type="Gene3D" id="1.20.120.1550">
    <property type="entry name" value="Protein of unknown function DUF5063"/>
    <property type="match status" value="1"/>
</dbReference>
<name>A0A558DUR3_9GAMM</name>
<proteinExistence type="predicted"/>
<dbReference type="EMBL" id="VMNH01000016">
    <property type="protein sequence ID" value="TVO72464.1"/>
    <property type="molecule type" value="Genomic_DNA"/>
</dbReference>
<comment type="caution">
    <text evidence="1">The sequence shown here is derived from an EMBL/GenBank/DDBJ whole genome shotgun (WGS) entry which is preliminary data.</text>
</comment>
<evidence type="ECO:0000313" key="1">
    <source>
        <dbReference type="EMBL" id="TVO72464.1"/>
    </source>
</evidence>
<dbReference type="InterPro" id="IPR032025">
    <property type="entry name" value="DUF5063"/>
</dbReference>
<dbReference type="OrthoDB" id="5565794at2"/>
<dbReference type="Proteomes" id="UP000316649">
    <property type="component" value="Unassembled WGS sequence"/>
</dbReference>
<protein>
    <submittedName>
        <fullName evidence="1">DUF5063 domain-containing protein</fullName>
    </submittedName>
</protein>
<reference evidence="1 2" key="1">
    <citation type="submission" date="2019-07" db="EMBL/GenBank/DDBJ databases">
        <title>The pathways for chlorine oxyanion respiration interact through the shared metabolite chlorate.</title>
        <authorList>
            <person name="Barnum T.P."/>
            <person name="Cheng Y."/>
            <person name="Hill K.A."/>
            <person name="Lucas L.N."/>
            <person name="Carlson H.K."/>
            <person name="Coates J.D."/>
        </authorList>
    </citation>
    <scope>NUCLEOTIDE SEQUENCE [LARGE SCALE GENOMIC DNA]</scope>
    <source>
        <strain evidence="1 2">BK-1</strain>
    </source>
</reference>
<dbReference type="Pfam" id="PF16702">
    <property type="entry name" value="DUF5063"/>
    <property type="match status" value="1"/>
</dbReference>
<organism evidence="1 2">
    <name type="scientific">Sedimenticola selenatireducens</name>
    <dbReference type="NCBI Taxonomy" id="191960"/>
    <lineage>
        <taxon>Bacteria</taxon>
        <taxon>Pseudomonadati</taxon>
        <taxon>Pseudomonadota</taxon>
        <taxon>Gammaproteobacteria</taxon>
        <taxon>Chromatiales</taxon>
        <taxon>Sedimenticolaceae</taxon>
        <taxon>Sedimenticola</taxon>
    </lineage>
</organism>
<gene>
    <name evidence="1" type="ORF">FHP88_12790</name>
</gene>